<organism evidence="2 3">
    <name type="scientific">Rubroshorea leprosula</name>
    <dbReference type="NCBI Taxonomy" id="152421"/>
    <lineage>
        <taxon>Eukaryota</taxon>
        <taxon>Viridiplantae</taxon>
        <taxon>Streptophyta</taxon>
        <taxon>Embryophyta</taxon>
        <taxon>Tracheophyta</taxon>
        <taxon>Spermatophyta</taxon>
        <taxon>Magnoliopsida</taxon>
        <taxon>eudicotyledons</taxon>
        <taxon>Gunneridae</taxon>
        <taxon>Pentapetalae</taxon>
        <taxon>rosids</taxon>
        <taxon>malvids</taxon>
        <taxon>Malvales</taxon>
        <taxon>Dipterocarpaceae</taxon>
        <taxon>Rubroshorea</taxon>
    </lineage>
</organism>
<dbReference type="Pfam" id="PF01230">
    <property type="entry name" value="HIT"/>
    <property type="match status" value="1"/>
</dbReference>
<dbReference type="AlphaFoldDB" id="A0AAV5IDH7"/>
<dbReference type="SUPFAM" id="SSF54197">
    <property type="entry name" value="HIT-like"/>
    <property type="match status" value="1"/>
</dbReference>
<evidence type="ECO:0000259" key="1">
    <source>
        <dbReference type="Pfam" id="PF01230"/>
    </source>
</evidence>
<dbReference type="InterPro" id="IPR036265">
    <property type="entry name" value="HIT-like_sf"/>
</dbReference>
<accession>A0AAV5IDH7</accession>
<evidence type="ECO:0000313" key="3">
    <source>
        <dbReference type="Proteomes" id="UP001054252"/>
    </source>
</evidence>
<proteinExistence type="predicted"/>
<protein>
    <recommendedName>
        <fullName evidence="1">HIT domain-containing protein</fullName>
    </recommendedName>
</protein>
<dbReference type="PANTHER" id="PTHR23089">
    <property type="entry name" value="HISTIDINE TRIAD HIT PROTEIN"/>
    <property type="match status" value="1"/>
</dbReference>
<comment type="caution">
    <text evidence="2">The sequence shown here is derived from an EMBL/GenBank/DDBJ whole genome shotgun (WGS) entry which is preliminary data.</text>
</comment>
<reference evidence="2 3" key="1">
    <citation type="journal article" date="2021" name="Commun. Biol.">
        <title>The genome of Shorea leprosula (Dipterocarpaceae) highlights the ecological relevance of drought in aseasonal tropical rainforests.</title>
        <authorList>
            <person name="Ng K.K.S."/>
            <person name="Kobayashi M.J."/>
            <person name="Fawcett J.A."/>
            <person name="Hatakeyama M."/>
            <person name="Paape T."/>
            <person name="Ng C.H."/>
            <person name="Ang C.C."/>
            <person name="Tnah L.H."/>
            <person name="Lee C.T."/>
            <person name="Nishiyama T."/>
            <person name="Sese J."/>
            <person name="O'Brien M.J."/>
            <person name="Copetti D."/>
            <person name="Mohd Noor M.I."/>
            <person name="Ong R.C."/>
            <person name="Putra M."/>
            <person name="Sireger I.Z."/>
            <person name="Indrioko S."/>
            <person name="Kosugi Y."/>
            <person name="Izuno A."/>
            <person name="Isagi Y."/>
            <person name="Lee S.L."/>
            <person name="Shimizu K.K."/>
        </authorList>
    </citation>
    <scope>NUCLEOTIDE SEQUENCE [LARGE SCALE GENOMIC DNA]</scope>
    <source>
        <strain evidence="2">214</strain>
    </source>
</reference>
<gene>
    <name evidence="2" type="ORF">SLEP1_g12735</name>
</gene>
<dbReference type="InterPro" id="IPR011146">
    <property type="entry name" value="HIT-like"/>
</dbReference>
<keyword evidence="3" id="KW-1185">Reference proteome</keyword>
<dbReference type="PRINTS" id="PR00332">
    <property type="entry name" value="HISTRIAD"/>
</dbReference>
<feature type="domain" description="HIT" evidence="1">
    <location>
        <begin position="35"/>
        <end position="67"/>
    </location>
</feature>
<sequence>MGCHGATHDEEASAKAAAAKANSVAPTIFDKILAKEIPSIIVYEDDKVLAFRDINPQAPVPVLVILKLRDGLTELGKVHLGRT</sequence>
<name>A0AAV5IDH7_9ROSI</name>
<evidence type="ECO:0000313" key="2">
    <source>
        <dbReference type="EMBL" id="GKU99961.1"/>
    </source>
</evidence>
<dbReference type="InterPro" id="IPR001310">
    <property type="entry name" value="Histidine_triad_HIT"/>
</dbReference>
<dbReference type="GO" id="GO:0047627">
    <property type="term" value="F:adenylylsulfatase activity"/>
    <property type="evidence" value="ECO:0007669"/>
    <property type="project" value="UniProtKB-ARBA"/>
</dbReference>
<dbReference type="EMBL" id="BPVZ01000015">
    <property type="protein sequence ID" value="GKU99961.1"/>
    <property type="molecule type" value="Genomic_DNA"/>
</dbReference>
<dbReference type="Proteomes" id="UP001054252">
    <property type="component" value="Unassembled WGS sequence"/>
</dbReference>
<dbReference type="Gene3D" id="3.30.428.10">
    <property type="entry name" value="HIT-like"/>
    <property type="match status" value="1"/>
</dbReference>